<dbReference type="EMBL" id="CP038231">
    <property type="protein sequence ID" value="QDH14296.1"/>
    <property type="molecule type" value="Genomic_DNA"/>
</dbReference>
<evidence type="ECO:0000313" key="5">
    <source>
        <dbReference type="EMBL" id="QDH14296.1"/>
    </source>
</evidence>
<gene>
    <name evidence="5" type="ORF">E3E12_01975</name>
</gene>
<evidence type="ECO:0000256" key="3">
    <source>
        <dbReference type="SAM" id="Coils"/>
    </source>
</evidence>
<dbReference type="InterPro" id="IPR003423">
    <property type="entry name" value="OMP_efflux"/>
</dbReference>
<dbReference type="Pfam" id="PF02321">
    <property type="entry name" value="OEP"/>
    <property type="match status" value="2"/>
</dbReference>
<dbReference type="Gene3D" id="1.20.1600.10">
    <property type="entry name" value="Outer membrane efflux proteins (OEP)"/>
    <property type="match status" value="1"/>
</dbReference>
<organism evidence="5 6">
    <name type="scientific">Formicincola oecophyllae</name>
    <dbReference type="NCBI Taxonomy" id="2558361"/>
    <lineage>
        <taxon>Bacteria</taxon>
        <taxon>Pseudomonadati</taxon>
        <taxon>Pseudomonadota</taxon>
        <taxon>Alphaproteobacteria</taxon>
        <taxon>Acetobacterales</taxon>
        <taxon>Acetobacteraceae</taxon>
        <taxon>Formicincola</taxon>
    </lineage>
</organism>
<name>A0A4Y6UCU7_9PROT</name>
<dbReference type="InterPro" id="IPR010131">
    <property type="entry name" value="MdtP/NodT-like"/>
</dbReference>
<dbReference type="AlphaFoldDB" id="A0A4Y6UCU7"/>
<evidence type="ECO:0000256" key="4">
    <source>
        <dbReference type="SAM" id="MobiDB-lite"/>
    </source>
</evidence>
<evidence type="ECO:0000256" key="1">
    <source>
        <dbReference type="ARBA" id="ARBA00007613"/>
    </source>
</evidence>
<feature type="region of interest" description="Disordered" evidence="4">
    <location>
        <begin position="534"/>
        <end position="575"/>
    </location>
</feature>
<evidence type="ECO:0000256" key="2">
    <source>
        <dbReference type="RuleBase" id="RU362097"/>
    </source>
</evidence>
<keyword evidence="2" id="KW-1134">Transmembrane beta strand</keyword>
<feature type="coiled-coil region" evidence="3">
    <location>
        <begin position="448"/>
        <end position="475"/>
    </location>
</feature>
<dbReference type="SUPFAM" id="SSF56954">
    <property type="entry name" value="Outer membrane efflux proteins (OEP)"/>
    <property type="match status" value="1"/>
</dbReference>
<sequence length="575" mass="62866">MVKRHLHRLRHAATLVLIPLVVLGGCDMAPTYKGAPKLTFPDVWSDSTHGAVRWPRNMGKAIPADALPRGPWWTVFNDPLLNRMEEKLATSNPDLQAAAEAFLQSRDVARESEALLYPQSAGSAWASYNKGSLGRLYFSRRSHSLEYESNQGYQGAATWEPDFWDSIRNTTRMEKNQAQATAADYANARLSLQSELARQYILLRGLDAQDAVYRDSIRYFSAAVDITRMRQGGAIGAGLDVSRAEDQLYSAQGALSHLKAQRAVTEHAIAVLLNTTPAAFHIKPMPGFTIRIKEVPIEPGLPSTLLERRPDIAASERQLAGAVASIGVARAAFYPHITLSASGGFQNGGFDLAQMAMAMWRVAIQAAERVYTGGLRRAALQRSWSSYRQSFDEYRATVLEAFKEVEDNLSRTKLYARERRQLHRAVEAALRTQSMTMALYTGGLSNYLDALVAQQDALKARLNEVSAQTEQLQSTVSLIRALGGGWRASDMPTIAQIDPVGPLQYEGLHYALSVGGVPNGVHFKGLAPPKVDSNLASPLPVQAPLPSSSAAQGSEKSGNDEGGSRLPADGPVRWW</sequence>
<dbReference type="GO" id="GO:0015562">
    <property type="term" value="F:efflux transmembrane transporter activity"/>
    <property type="evidence" value="ECO:0007669"/>
    <property type="project" value="InterPro"/>
</dbReference>
<accession>A0A4Y6UCU7</accession>
<dbReference type="Proteomes" id="UP000318709">
    <property type="component" value="Chromosome"/>
</dbReference>
<dbReference type="Gene3D" id="2.20.200.10">
    <property type="entry name" value="Outer membrane efflux proteins (OEP)"/>
    <property type="match status" value="1"/>
</dbReference>
<dbReference type="GO" id="GO:0005886">
    <property type="term" value="C:plasma membrane"/>
    <property type="evidence" value="ECO:0007669"/>
    <property type="project" value="UniProtKB-SubCell"/>
</dbReference>
<dbReference type="RefSeq" id="WP_141443998.1">
    <property type="nucleotide sequence ID" value="NZ_CP038231.1"/>
</dbReference>
<keyword evidence="2" id="KW-0472">Membrane</keyword>
<keyword evidence="2" id="KW-0812">Transmembrane</keyword>
<evidence type="ECO:0000313" key="6">
    <source>
        <dbReference type="Proteomes" id="UP000318709"/>
    </source>
</evidence>
<feature type="compositionally biased region" description="Polar residues" evidence="4">
    <location>
        <begin position="545"/>
        <end position="556"/>
    </location>
</feature>
<comment type="similarity">
    <text evidence="1 2">Belongs to the outer membrane factor (OMF) (TC 1.B.17) family.</text>
</comment>
<dbReference type="PROSITE" id="PS51257">
    <property type="entry name" value="PROKAR_LIPOPROTEIN"/>
    <property type="match status" value="1"/>
</dbReference>
<keyword evidence="2" id="KW-0564">Palmitate</keyword>
<dbReference type="NCBIfam" id="TIGR01845">
    <property type="entry name" value="outer_NodT"/>
    <property type="match status" value="1"/>
</dbReference>
<keyword evidence="2" id="KW-0449">Lipoprotein</keyword>
<dbReference type="PANTHER" id="PTHR30203:SF33">
    <property type="entry name" value="BLR4455 PROTEIN"/>
    <property type="match status" value="1"/>
</dbReference>
<proteinExistence type="inferred from homology"/>
<comment type="subcellular location">
    <subcellularLocation>
        <location evidence="2">Cell membrane</location>
        <topology evidence="2">Lipid-anchor</topology>
    </subcellularLocation>
</comment>
<keyword evidence="6" id="KW-1185">Reference proteome</keyword>
<dbReference type="KEGG" id="swf:E3E12_01975"/>
<protein>
    <submittedName>
        <fullName evidence="5">Efflux transporter outer membrane subunit</fullName>
    </submittedName>
</protein>
<reference evidence="5 6" key="1">
    <citation type="submission" date="2019-03" db="EMBL/GenBank/DDBJ databases">
        <title>The complete genome sequence of Swingsia_sp. F3b2 LMG30590(T).</title>
        <authorList>
            <person name="Chua K.-O."/>
            <person name="Chan K.-G."/>
            <person name="See-Too W.-S."/>
        </authorList>
    </citation>
    <scope>NUCLEOTIDE SEQUENCE [LARGE SCALE GENOMIC DNA]</scope>
    <source>
        <strain evidence="5 6">F3b2</strain>
    </source>
</reference>
<keyword evidence="3" id="KW-0175">Coiled coil</keyword>
<dbReference type="OrthoDB" id="9783100at2"/>
<dbReference type="PANTHER" id="PTHR30203">
    <property type="entry name" value="OUTER MEMBRANE CATION EFFLUX PROTEIN"/>
    <property type="match status" value="1"/>
</dbReference>